<dbReference type="PANTHER" id="PTHR45436:SF14">
    <property type="entry name" value="SENSOR PROTEIN QSEC"/>
    <property type="match status" value="1"/>
</dbReference>
<dbReference type="InterPro" id="IPR036890">
    <property type="entry name" value="HATPase_C_sf"/>
</dbReference>
<evidence type="ECO:0000256" key="9">
    <source>
        <dbReference type="ARBA" id="ARBA00022840"/>
    </source>
</evidence>
<keyword evidence="7" id="KW-0547">Nucleotide-binding</keyword>
<evidence type="ECO:0000256" key="4">
    <source>
        <dbReference type="ARBA" id="ARBA00022553"/>
    </source>
</evidence>
<keyword evidence="6 13" id="KW-0812">Transmembrane</keyword>
<evidence type="ECO:0000256" key="12">
    <source>
        <dbReference type="ARBA" id="ARBA00023136"/>
    </source>
</evidence>
<evidence type="ECO:0000256" key="2">
    <source>
        <dbReference type="ARBA" id="ARBA00004141"/>
    </source>
</evidence>
<dbReference type="SUPFAM" id="SSF47384">
    <property type="entry name" value="Homodimeric domain of signal transducing histidine kinase"/>
    <property type="match status" value="1"/>
</dbReference>
<keyword evidence="12 13" id="KW-0472">Membrane</keyword>
<comment type="catalytic activity">
    <reaction evidence="1">
        <text>ATP + protein L-histidine = ADP + protein N-phospho-L-histidine.</text>
        <dbReference type="EC" id="2.7.13.3"/>
    </reaction>
</comment>
<dbReference type="GO" id="GO:0005886">
    <property type="term" value="C:plasma membrane"/>
    <property type="evidence" value="ECO:0007669"/>
    <property type="project" value="TreeGrafter"/>
</dbReference>
<dbReference type="InterPro" id="IPR003661">
    <property type="entry name" value="HisK_dim/P_dom"/>
</dbReference>
<dbReference type="GO" id="GO:0005524">
    <property type="term" value="F:ATP binding"/>
    <property type="evidence" value="ECO:0007669"/>
    <property type="project" value="UniProtKB-KW"/>
</dbReference>
<dbReference type="PROSITE" id="PS50109">
    <property type="entry name" value="HIS_KIN"/>
    <property type="match status" value="1"/>
</dbReference>
<dbReference type="InterPro" id="IPR003594">
    <property type="entry name" value="HATPase_dom"/>
</dbReference>
<keyword evidence="9" id="KW-0067">ATP-binding</keyword>
<dbReference type="InterPro" id="IPR050428">
    <property type="entry name" value="TCS_sensor_his_kinase"/>
</dbReference>
<reference evidence="15 16" key="1">
    <citation type="submission" date="2017-02" db="EMBL/GenBank/DDBJ databases">
        <authorList>
            <person name="Peterson S.W."/>
        </authorList>
    </citation>
    <scope>NUCLEOTIDE SEQUENCE [LARGE SCALE GENOMIC DNA]</scope>
    <source>
        <strain evidence="15 16">CECT 9027</strain>
    </source>
</reference>
<dbReference type="CDD" id="cd00082">
    <property type="entry name" value="HisKA"/>
    <property type="match status" value="1"/>
</dbReference>
<dbReference type="SUPFAM" id="SSF55874">
    <property type="entry name" value="ATPase domain of HSP90 chaperone/DNA topoisomerase II/histidine kinase"/>
    <property type="match status" value="1"/>
</dbReference>
<evidence type="ECO:0000256" key="10">
    <source>
        <dbReference type="ARBA" id="ARBA00022989"/>
    </source>
</evidence>
<keyword evidence="11" id="KW-0902">Two-component regulatory system</keyword>
<dbReference type="AlphaFoldDB" id="A0A1R4B6M6"/>
<dbReference type="Gene3D" id="3.30.565.10">
    <property type="entry name" value="Histidine kinase-like ATPase, C-terminal domain"/>
    <property type="match status" value="1"/>
</dbReference>
<evidence type="ECO:0000259" key="14">
    <source>
        <dbReference type="PROSITE" id="PS50109"/>
    </source>
</evidence>
<gene>
    <name evidence="15" type="primary">qseC</name>
    <name evidence="15" type="ORF">VPAL9027_02560</name>
</gene>
<proteinExistence type="predicted"/>
<feature type="transmembrane region" description="Helical" evidence="13">
    <location>
        <begin position="188"/>
        <end position="210"/>
    </location>
</feature>
<evidence type="ECO:0000256" key="1">
    <source>
        <dbReference type="ARBA" id="ARBA00000085"/>
    </source>
</evidence>
<evidence type="ECO:0000313" key="15">
    <source>
        <dbReference type="EMBL" id="SJL84570.1"/>
    </source>
</evidence>
<dbReference type="PANTHER" id="PTHR45436">
    <property type="entry name" value="SENSOR HISTIDINE KINASE YKOH"/>
    <property type="match status" value="1"/>
</dbReference>
<feature type="transmembrane region" description="Helical" evidence="13">
    <location>
        <begin position="21"/>
        <end position="42"/>
    </location>
</feature>
<accession>A0A1R4B6M6</accession>
<keyword evidence="8" id="KW-0418">Kinase</keyword>
<evidence type="ECO:0000256" key="11">
    <source>
        <dbReference type="ARBA" id="ARBA00023012"/>
    </source>
</evidence>
<evidence type="ECO:0000256" key="5">
    <source>
        <dbReference type="ARBA" id="ARBA00022679"/>
    </source>
</evidence>
<dbReference type="SMART" id="SM00387">
    <property type="entry name" value="HATPase_c"/>
    <property type="match status" value="1"/>
</dbReference>
<dbReference type="EMBL" id="FUFT01000005">
    <property type="protein sequence ID" value="SJL84570.1"/>
    <property type="molecule type" value="Genomic_DNA"/>
</dbReference>
<dbReference type="InterPro" id="IPR005467">
    <property type="entry name" value="His_kinase_dom"/>
</dbReference>
<dbReference type="InterPro" id="IPR036097">
    <property type="entry name" value="HisK_dim/P_sf"/>
</dbReference>
<evidence type="ECO:0000256" key="13">
    <source>
        <dbReference type="SAM" id="Phobius"/>
    </source>
</evidence>
<evidence type="ECO:0000256" key="3">
    <source>
        <dbReference type="ARBA" id="ARBA00012438"/>
    </source>
</evidence>
<dbReference type="PRINTS" id="PR00344">
    <property type="entry name" value="BCTRLSENSOR"/>
</dbReference>
<sequence>MVWGISLKNKSTNGFSIKKRLTWSVVLLSSCLILVSLIFSYLGSQHEIREVYDARLGQEAKMALLSLPPVIAHLDTPESKRQLARWMGKLDRSSKANGGEDPTKYGHPYEHKIVIQYYRDGQLLWSSLPHIGALSQQTDYQGFGVLHSQGKSWRFFQLSLANSHDYVITAEQQAIRDEMMNDLAFSAALPQLILIPCLAILMIILINKLLSPLTDLRASIRERSVDKLDQIEMPQATQELTPLVEALNRLLVELESAWEREKRFTRMAAHELKTPLTILRLNAENALASQDKTLLNGALNNILAGIDRTDRLIQQLLMLARVDSVQDIGFEAIDVYSLLQSVLADIAPMALKKQQDLSLDGASQILQGDAALLRILFTNLIDNAIRYSGEKSTITAEVERTATHLVITVSDSGPDMSADTRHKLFDNFYRANTERGDGAGLGMSITRDIARLHHGTVTLLPRTQQKNTFVVEFSLHS</sequence>
<evidence type="ECO:0000256" key="8">
    <source>
        <dbReference type="ARBA" id="ARBA00022777"/>
    </source>
</evidence>
<organism evidence="15 16">
    <name type="scientific">Vibrio palustris</name>
    <dbReference type="NCBI Taxonomy" id="1918946"/>
    <lineage>
        <taxon>Bacteria</taxon>
        <taxon>Pseudomonadati</taxon>
        <taxon>Pseudomonadota</taxon>
        <taxon>Gammaproteobacteria</taxon>
        <taxon>Vibrionales</taxon>
        <taxon>Vibrionaceae</taxon>
        <taxon>Vibrio</taxon>
    </lineage>
</organism>
<dbReference type="GO" id="GO:0000155">
    <property type="term" value="F:phosphorelay sensor kinase activity"/>
    <property type="evidence" value="ECO:0007669"/>
    <property type="project" value="InterPro"/>
</dbReference>
<protein>
    <recommendedName>
        <fullName evidence="3">histidine kinase</fullName>
        <ecNumber evidence="3">2.7.13.3</ecNumber>
    </recommendedName>
</protein>
<keyword evidence="16" id="KW-1185">Reference proteome</keyword>
<dbReference type="EC" id="2.7.13.3" evidence="3"/>
<dbReference type="STRING" id="1918946.VPAL9027_02560"/>
<dbReference type="Pfam" id="PF00512">
    <property type="entry name" value="HisKA"/>
    <property type="match status" value="1"/>
</dbReference>
<dbReference type="CDD" id="cd00075">
    <property type="entry name" value="HATPase"/>
    <property type="match status" value="1"/>
</dbReference>
<keyword evidence="4" id="KW-0597">Phosphoprotein</keyword>
<name>A0A1R4B6M6_9VIBR</name>
<comment type="subcellular location">
    <subcellularLocation>
        <location evidence="2">Membrane</location>
        <topology evidence="2">Multi-pass membrane protein</topology>
    </subcellularLocation>
</comment>
<dbReference type="Pfam" id="PF02518">
    <property type="entry name" value="HATPase_c"/>
    <property type="match status" value="1"/>
</dbReference>
<feature type="domain" description="Histidine kinase" evidence="14">
    <location>
        <begin position="267"/>
        <end position="477"/>
    </location>
</feature>
<dbReference type="Proteomes" id="UP000189475">
    <property type="component" value="Unassembled WGS sequence"/>
</dbReference>
<dbReference type="Gene3D" id="1.10.287.130">
    <property type="match status" value="1"/>
</dbReference>
<evidence type="ECO:0000256" key="7">
    <source>
        <dbReference type="ARBA" id="ARBA00022741"/>
    </source>
</evidence>
<keyword evidence="10 13" id="KW-1133">Transmembrane helix</keyword>
<evidence type="ECO:0000313" key="16">
    <source>
        <dbReference type="Proteomes" id="UP000189475"/>
    </source>
</evidence>
<keyword evidence="5 15" id="KW-0808">Transferase</keyword>
<dbReference type="InterPro" id="IPR004358">
    <property type="entry name" value="Sig_transdc_His_kin-like_C"/>
</dbReference>
<dbReference type="SMART" id="SM00388">
    <property type="entry name" value="HisKA"/>
    <property type="match status" value="1"/>
</dbReference>
<evidence type="ECO:0000256" key="6">
    <source>
        <dbReference type="ARBA" id="ARBA00022692"/>
    </source>
</evidence>